<dbReference type="GO" id="GO:0009279">
    <property type="term" value="C:cell outer membrane"/>
    <property type="evidence" value="ECO:0007669"/>
    <property type="project" value="UniProtKB-SubCell"/>
</dbReference>
<evidence type="ECO:0000256" key="5">
    <source>
        <dbReference type="ARBA" id="ARBA00023077"/>
    </source>
</evidence>
<dbReference type="InterPro" id="IPR000531">
    <property type="entry name" value="Beta-barrel_TonB"/>
</dbReference>
<dbReference type="SUPFAM" id="SSF56935">
    <property type="entry name" value="Porins"/>
    <property type="match status" value="1"/>
</dbReference>
<comment type="subcellular location">
    <subcellularLocation>
        <location evidence="1 8">Cell outer membrane</location>
        <topology evidence="1 8">Multi-pass membrane protein</topology>
    </subcellularLocation>
</comment>
<dbReference type="Gene3D" id="2.60.40.1120">
    <property type="entry name" value="Carboxypeptidase-like, regulatory domain"/>
    <property type="match status" value="1"/>
</dbReference>
<feature type="domain" description="TonB-dependent receptor-like beta-barrel" evidence="11">
    <location>
        <begin position="447"/>
        <end position="847"/>
    </location>
</feature>
<keyword evidence="7 8" id="KW-0998">Cell outer membrane</keyword>
<dbReference type="InterPro" id="IPR023997">
    <property type="entry name" value="TonB-dep_OMP_SusC/RagA_CS"/>
</dbReference>
<gene>
    <name evidence="13" type="ORF">BZG01_12760</name>
</gene>
<dbReference type="Proteomes" id="UP000233618">
    <property type="component" value="Unassembled WGS sequence"/>
</dbReference>
<dbReference type="Gene3D" id="2.170.130.10">
    <property type="entry name" value="TonB-dependent receptor, plug domain"/>
    <property type="match status" value="1"/>
</dbReference>
<keyword evidence="14" id="KW-1185">Reference proteome</keyword>
<sequence>MTNFSKVKQKQLCPICFRIGVLVLLFCSTSSVFAQDITVSGKVIDAQTKESIPGTNVFVKGTTIGTITNIDGAYKLEASSEAILVFSFIGYESQEIPLKGKRILNVSLEVDSEQLDEVVAIGYGTVKKRDLTGAVSSVQGKALANIPVSSVAQALTGRLAGVQITTADGSPDAEMIIRVRGGGSVTGDNSPLYIVDGFPVSSMSDVSSNDIETIDVLKDASSTAIYGSQGANGVVIITTKSAKAGKTQVSYNGFFQTKKLRNRLDVLDPYEYTMRNYELAALGGEDDLKNFENKFGVFDDLDLYKFQKGTNWQDDMFGADVLSQQHNISITGGNEKTKFSLSTSYNHDGGLMKDNDYTRYYLNLKVNHKLAENLKFDANVRVSDGRTNGSGTSGGSYKVRTSDAVTKGPVNGLQEFIQINPGTLTDDEYSEWIKSNLTLSERAAQYWKRKYNKKYSFTGGLTWEIVKGLTYRLDGGYTIGFNETQNYWGQYTSNASYVGGKPLVDWTKSTAKNYREVQTLAYNFNISTLHNFNIMLGQELVSGQGDESNIYATGYSTDLTPDKIFANLGLGEGIPKVTSAVYDNDNLESFFGRIGYNYNEKYLLTLTARADGSSKFPSKNHWGIFPAAAFAWRITQEPFMESTENWLSNLKLRVSYGEVGNNRIKSTMYKQNYSIQDSKAYGIGDKFSGYYGAKNKQLANPNLKWETTVTRNIGLDFGFFNEKLSGTLEAYNNSSKDLLIERSIVAPGYETTVENVGAISNKGIELSLNATIINKKDFTLSTNFNIGFNKSNVDKLADGISEQVYSSGWAGTDNKGNDDYRVKVGEPVGLIYGWVTDGYYTTDDFESYDESSEQYVLKDGVAGTGLLGGVIGVRPGTIKLKDLDNSGTVDREDRKVIGNTNPDFTGGFSMNAMYHGFDASVMFSFVYGNDIYNANKIASTQKYRTNDANLLAIMDAENSYSYLNRETGEVVTDLQTLKTMNEGNNKKELWSPYSFGNAVVLPHSWAVEDGSFLRLQNITLGYTLPEAISQRVSCSRFRVYCTVNNLWTWTNYTGYDPEVSSPVRSSSTSGLTPGVDYSSYPKSLSWTFGVNVTF</sequence>
<organism evidence="13 14">
    <name type="scientific">Labilibaculum manganireducens</name>
    <dbReference type="NCBI Taxonomy" id="1940525"/>
    <lineage>
        <taxon>Bacteria</taxon>
        <taxon>Pseudomonadati</taxon>
        <taxon>Bacteroidota</taxon>
        <taxon>Bacteroidia</taxon>
        <taxon>Marinilabiliales</taxon>
        <taxon>Marinifilaceae</taxon>
        <taxon>Labilibaculum</taxon>
    </lineage>
</organism>
<dbReference type="InterPro" id="IPR008969">
    <property type="entry name" value="CarboxyPept-like_regulatory"/>
</dbReference>
<keyword evidence="4 8" id="KW-0812">Transmembrane</keyword>
<dbReference type="EMBL" id="MVDE01000019">
    <property type="protein sequence ID" value="PKQ65327.1"/>
    <property type="molecule type" value="Genomic_DNA"/>
</dbReference>
<feature type="signal peptide" evidence="10">
    <location>
        <begin position="1"/>
        <end position="34"/>
    </location>
</feature>
<dbReference type="PROSITE" id="PS52016">
    <property type="entry name" value="TONB_DEPENDENT_REC_3"/>
    <property type="match status" value="1"/>
</dbReference>
<keyword evidence="10" id="KW-0732">Signal</keyword>
<keyword evidence="2 8" id="KW-0813">Transport</keyword>
<keyword evidence="3 8" id="KW-1134">Transmembrane beta strand</keyword>
<comment type="caution">
    <text evidence="13">The sequence shown here is derived from an EMBL/GenBank/DDBJ whole genome shotgun (WGS) entry which is preliminary data.</text>
</comment>
<evidence type="ECO:0000313" key="14">
    <source>
        <dbReference type="Proteomes" id="UP000233618"/>
    </source>
</evidence>
<evidence type="ECO:0000259" key="12">
    <source>
        <dbReference type="Pfam" id="PF07715"/>
    </source>
</evidence>
<name>A0A2N3I4T2_9BACT</name>
<dbReference type="InterPro" id="IPR036942">
    <property type="entry name" value="Beta-barrel_TonB_sf"/>
</dbReference>
<evidence type="ECO:0000256" key="8">
    <source>
        <dbReference type="PROSITE-ProRule" id="PRU01360"/>
    </source>
</evidence>
<accession>A0A2N3I4T2</accession>
<evidence type="ECO:0000256" key="3">
    <source>
        <dbReference type="ARBA" id="ARBA00022452"/>
    </source>
</evidence>
<dbReference type="FunFam" id="2.60.40.1120:FF:000003">
    <property type="entry name" value="Outer membrane protein Omp121"/>
    <property type="match status" value="1"/>
</dbReference>
<reference evidence="13 14" key="1">
    <citation type="journal article" date="2017" name="Front. Microbiol.">
        <title>Labilibaculum manganireducens gen. nov., sp. nov. and Labilibaculum filiforme sp. nov., Novel Bacteroidetes Isolated from Subsurface Sediments of the Baltic Sea.</title>
        <authorList>
            <person name="Vandieken V."/>
            <person name="Marshall I.P."/>
            <person name="Niemann H."/>
            <person name="Engelen B."/>
            <person name="Cypionka H."/>
        </authorList>
    </citation>
    <scope>NUCLEOTIDE SEQUENCE [LARGE SCALE GENOMIC DNA]</scope>
    <source>
        <strain evidence="13 14">59.10-2M</strain>
    </source>
</reference>
<comment type="similarity">
    <text evidence="8 9">Belongs to the TonB-dependent receptor family.</text>
</comment>
<evidence type="ECO:0000259" key="11">
    <source>
        <dbReference type="Pfam" id="PF00593"/>
    </source>
</evidence>
<dbReference type="SUPFAM" id="SSF49464">
    <property type="entry name" value="Carboxypeptidase regulatory domain-like"/>
    <property type="match status" value="1"/>
</dbReference>
<evidence type="ECO:0000256" key="7">
    <source>
        <dbReference type="ARBA" id="ARBA00023237"/>
    </source>
</evidence>
<dbReference type="InterPro" id="IPR012910">
    <property type="entry name" value="Plug_dom"/>
</dbReference>
<evidence type="ECO:0000256" key="1">
    <source>
        <dbReference type="ARBA" id="ARBA00004571"/>
    </source>
</evidence>
<dbReference type="Gene3D" id="2.40.170.20">
    <property type="entry name" value="TonB-dependent receptor, beta-barrel domain"/>
    <property type="match status" value="1"/>
</dbReference>
<dbReference type="FunFam" id="2.170.130.10:FF:000008">
    <property type="entry name" value="SusC/RagA family TonB-linked outer membrane protein"/>
    <property type="match status" value="1"/>
</dbReference>
<dbReference type="NCBIfam" id="TIGR04057">
    <property type="entry name" value="SusC_RagA_signa"/>
    <property type="match status" value="1"/>
</dbReference>
<keyword evidence="5 9" id="KW-0798">TonB box</keyword>
<dbReference type="RefSeq" id="WP_101310237.1">
    <property type="nucleotide sequence ID" value="NZ_MVDE01000019.1"/>
</dbReference>
<dbReference type="Pfam" id="PF13715">
    <property type="entry name" value="CarbopepD_reg_2"/>
    <property type="match status" value="1"/>
</dbReference>
<dbReference type="AlphaFoldDB" id="A0A2N3I4T2"/>
<dbReference type="Pfam" id="PF07715">
    <property type="entry name" value="Plug"/>
    <property type="match status" value="1"/>
</dbReference>
<proteinExistence type="inferred from homology"/>
<protein>
    <submittedName>
        <fullName evidence="13">SusC/RagA family TonB-linked outer membrane protein</fullName>
    </submittedName>
</protein>
<dbReference type="Pfam" id="PF00593">
    <property type="entry name" value="TonB_dep_Rec_b-barrel"/>
    <property type="match status" value="1"/>
</dbReference>
<dbReference type="InterPro" id="IPR023996">
    <property type="entry name" value="TonB-dep_OMP_SusC/RagA"/>
</dbReference>
<evidence type="ECO:0000256" key="9">
    <source>
        <dbReference type="RuleBase" id="RU003357"/>
    </source>
</evidence>
<evidence type="ECO:0000256" key="2">
    <source>
        <dbReference type="ARBA" id="ARBA00022448"/>
    </source>
</evidence>
<dbReference type="InterPro" id="IPR037066">
    <property type="entry name" value="Plug_dom_sf"/>
</dbReference>
<dbReference type="InterPro" id="IPR039426">
    <property type="entry name" value="TonB-dep_rcpt-like"/>
</dbReference>
<keyword evidence="6 8" id="KW-0472">Membrane</keyword>
<evidence type="ECO:0000256" key="6">
    <source>
        <dbReference type="ARBA" id="ARBA00023136"/>
    </source>
</evidence>
<feature type="domain" description="TonB-dependent receptor plug" evidence="12">
    <location>
        <begin position="127"/>
        <end position="234"/>
    </location>
</feature>
<evidence type="ECO:0000256" key="4">
    <source>
        <dbReference type="ARBA" id="ARBA00022692"/>
    </source>
</evidence>
<feature type="chain" id="PRO_5014755687" evidence="10">
    <location>
        <begin position="35"/>
        <end position="1094"/>
    </location>
</feature>
<evidence type="ECO:0000256" key="10">
    <source>
        <dbReference type="SAM" id="SignalP"/>
    </source>
</evidence>
<dbReference type="NCBIfam" id="TIGR04056">
    <property type="entry name" value="OMP_RagA_SusC"/>
    <property type="match status" value="1"/>
</dbReference>
<evidence type="ECO:0000313" key="13">
    <source>
        <dbReference type="EMBL" id="PKQ65327.1"/>
    </source>
</evidence>